<evidence type="ECO:0000256" key="1">
    <source>
        <dbReference type="ARBA" id="ARBA00008140"/>
    </source>
</evidence>
<dbReference type="AlphaFoldDB" id="A0A1B6KFU1"/>
<proteinExistence type="inferred from homology"/>
<feature type="domain" description="PPPDE" evidence="4">
    <location>
        <begin position="36"/>
        <end position="180"/>
    </location>
</feature>
<dbReference type="GO" id="GO:0006508">
    <property type="term" value="P:proteolysis"/>
    <property type="evidence" value="ECO:0007669"/>
    <property type="project" value="UniProtKB-KW"/>
</dbReference>
<dbReference type="GO" id="GO:0016579">
    <property type="term" value="P:protein deubiquitination"/>
    <property type="evidence" value="ECO:0007669"/>
    <property type="project" value="TreeGrafter"/>
</dbReference>
<dbReference type="InterPro" id="IPR008580">
    <property type="entry name" value="PPPDE_dom"/>
</dbReference>
<evidence type="ECO:0000259" key="4">
    <source>
        <dbReference type="PROSITE" id="PS51858"/>
    </source>
</evidence>
<dbReference type="InterPro" id="IPR042266">
    <property type="entry name" value="PPPDE_sf"/>
</dbReference>
<organism evidence="5">
    <name type="scientific">Graphocephala atropunctata</name>
    <dbReference type="NCBI Taxonomy" id="36148"/>
    <lineage>
        <taxon>Eukaryota</taxon>
        <taxon>Metazoa</taxon>
        <taxon>Ecdysozoa</taxon>
        <taxon>Arthropoda</taxon>
        <taxon>Hexapoda</taxon>
        <taxon>Insecta</taxon>
        <taxon>Pterygota</taxon>
        <taxon>Neoptera</taxon>
        <taxon>Paraneoptera</taxon>
        <taxon>Hemiptera</taxon>
        <taxon>Auchenorrhyncha</taxon>
        <taxon>Membracoidea</taxon>
        <taxon>Cicadellidae</taxon>
        <taxon>Cicadellinae</taxon>
        <taxon>Cicadellini</taxon>
        <taxon>Graphocephala</taxon>
    </lineage>
</organism>
<keyword evidence="3" id="KW-0378">Hydrolase</keyword>
<evidence type="ECO:0000256" key="2">
    <source>
        <dbReference type="ARBA" id="ARBA00022670"/>
    </source>
</evidence>
<name>A0A1B6KFU1_9HEMI</name>
<accession>A0A1B6KFU1</accession>
<comment type="similarity">
    <text evidence="1">Belongs to the DeSI family.</text>
</comment>
<dbReference type="SMART" id="SM01179">
    <property type="entry name" value="DUF862"/>
    <property type="match status" value="1"/>
</dbReference>
<gene>
    <name evidence="5" type="ORF">g.15397</name>
</gene>
<evidence type="ECO:0000256" key="3">
    <source>
        <dbReference type="ARBA" id="ARBA00022801"/>
    </source>
</evidence>
<dbReference type="PROSITE" id="PS51858">
    <property type="entry name" value="PPPDE"/>
    <property type="match status" value="1"/>
</dbReference>
<dbReference type="PANTHER" id="PTHR12378:SF80">
    <property type="entry name" value="IP06716P-RELATED"/>
    <property type="match status" value="1"/>
</dbReference>
<keyword evidence="2" id="KW-0645">Protease</keyword>
<protein>
    <recommendedName>
        <fullName evidence="4">PPPDE domain-containing protein</fullName>
    </recommendedName>
</protein>
<evidence type="ECO:0000313" key="5">
    <source>
        <dbReference type="EMBL" id="JAT10328.1"/>
    </source>
</evidence>
<dbReference type="Pfam" id="PF05903">
    <property type="entry name" value="Peptidase_C97"/>
    <property type="match status" value="1"/>
</dbReference>
<reference evidence="5" key="1">
    <citation type="submission" date="2015-11" db="EMBL/GenBank/DDBJ databases">
        <title>De novo transcriptome assembly of four potential Pierce s Disease insect vectors from Arizona vineyards.</title>
        <authorList>
            <person name="Tassone E.E."/>
        </authorList>
    </citation>
    <scope>NUCLEOTIDE SEQUENCE</scope>
</reference>
<dbReference type="EMBL" id="GEBQ01029649">
    <property type="protein sequence ID" value="JAT10328.1"/>
    <property type="molecule type" value="Transcribed_RNA"/>
</dbReference>
<dbReference type="GO" id="GO:0101005">
    <property type="term" value="F:deubiquitinase activity"/>
    <property type="evidence" value="ECO:0007669"/>
    <property type="project" value="TreeGrafter"/>
</dbReference>
<dbReference type="Gene3D" id="3.90.1720.30">
    <property type="entry name" value="PPPDE domains"/>
    <property type="match status" value="1"/>
</dbReference>
<dbReference type="PANTHER" id="PTHR12378">
    <property type="entry name" value="DESUMOYLATING ISOPEPTIDASE"/>
    <property type="match status" value="1"/>
</dbReference>
<sequence length="203" mass="23372">MLHSKWKNLGCSIQFPGCRRFPSDSEELLTANMAREPVMLNVYDMYWINEYTTPIGLGVFHSGVEIYGQEYAYGGHPYPFSGIFAITPRDAEELGEQFRFRQSIHVGHTDFTEQDVKRIVQELGKDFRGDRYHLMNKNCNHFSGSLTQILCGQEIPSWVNRLAYFSSCVPFLQRCLPREWLTPMALQASISQHNKENSPDSPL</sequence>